<dbReference type="PANTHER" id="PTHR30255">
    <property type="entry name" value="SINGLE-STRANDED-DNA-SPECIFIC EXONUCLEASE RECJ"/>
    <property type="match status" value="1"/>
</dbReference>
<reference evidence="9 10" key="1">
    <citation type="journal article" date="2015" name="Nature">
        <title>rRNA introns, odd ribosomes, and small enigmatic genomes across a large radiation of phyla.</title>
        <authorList>
            <person name="Brown C.T."/>
            <person name="Hug L.A."/>
            <person name="Thomas B.C."/>
            <person name="Sharon I."/>
            <person name="Castelle C.J."/>
            <person name="Singh A."/>
            <person name="Wilkins M.J."/>
            <person name="Williams K.H."/>
            <person name="Banfield J.F."/>
        </authorList>
    </citation>
    <scope>NUCLEOTIDE SEQUENCE [LARGE SCALE GENOMIC DNA]</scope>
</reference>
<name>A0A0G0SHU2_9BACT</name>
<dbReference type="InterPro" id="IPR003156">
    <property type="entry name" value="DHHA1_dom"/>
</dbReference>
<evidence type="ECO:0000313" key="10">
    <source>
        <dbReference type="Proteomes" id="UP000034293"/>
    </source>
</evidence>
<dbReference type="InterPro" id="IPR004610">
    <property type="entry name" value="RecJ"/>
</dbReference>
<accession>A0A0G0SHU2</accession>
<organism evidence="9 10">
    <name type="scientific">Candidatus Woesebacteria bacterium GW2011_GWA1_40_43</name>
    <dbReference type="NCBI Taxonomy" id="1618553"/>
    <lineage>
        <taxon>Bacteria</taxon>
        <taxon>Candidatus Woeseibacteriota</taxon>
    </lineage>
</organism>
<evidence type="ECO:0000259" key="7">
    <source>
        <dbReference type="Pfam" id="PF02272"/>
    </source>
</evidence>
<dbReference type="Gene3D" id="2.40.50.460">
    <property type="match status" value="1"/>
</dbReference>
<dbReference type="Pfam" id="PF02272">
    <property type="entry name" value="DHHA1"/>
    <property type="match status" value="1"/>
</dbReference>
<dbReference type="InterPro" id="IPR038763">
    <property type="entry name" value="DHH_sf"/>
</dbReference>
<dbReference type="NCBIfam" id="TIGR00644">
    <property type="entry name" value="recJ"/>
    <property type="match status" value="1"/>
</dbReference>
<evidence type="ECO:0000256" key="3">
    <source>
        <dbReference type="ARBA" id="ARBA00022722"/>
    </source>
</evidence>
<dbReference type="SUPFAM" id="SSF64182">
    <property type="entry name" value="DHH phosphoesterases"/>
    <property type="match status" value="1"/>
</dbReference>
<evidence type="ECO:0000256" key="2">
    <source>
        <dbReference type="ARBA" id="ARBA00019841"/>
    </source>
</evidence>
<dbReference type="InterPro" id="IPR051673">
    <property type="entry name" value="SSDNA_exonuclease_RecJ"/>
</dbReference>
<dbReference type="EMBL" id="LBZA01000009">
    <property type="protein sequence ID" value="KKR64384.1"/>
    <property type="molecule type" value="Genomic_DNA"/>
</dbReference>
<dbReference type="GO" id="GO:0008409">
    <property type="term" value="F:5'-3' exonuclease activity"/>
    <property type="evidence" value="ECO:0007669"/>
    <property type="project" value="InterPro"/>
</dbReference>
<dbReference type="Gene3D" id="3.90.1640.30">
    <property type="match status" value="1"/>
</dbReference>
<comment type="similarity">
    <text evidence="1">Belongs to the RecJ family.</text>
</comment>
<dbReference type="AlphaFoldDB" id="A0A0G0SHU2"/>
<evidence type="ECO:0000313" key="9">
    <source>
        <dbReference type="EMBL" id="KKR64384.1"/>
    </source>
</evidence>
<proteinExistence type="inferred from homology"/>
<dbReference type="GO" id="GO:0006310">
    <property type="term" value="P:DNA recombination"/>
    <property type="evidence" value="ECO:0007669"/>
    <property type="project" value="InterPro"/>
</dbReference>
<evidence type="ECO:0000256" key="5">
    <source>
        <dbReference type="ARBA" id="ARBA00022839"/>
    </source>
</evidence>
<dbReference type="Pfam" id="PF17768">
    <property type="entry name" value="RecJ_OB"/>
    <property type="match status" value="1"/>
</dbReference>
<gene>
    <name evidence="9" type="ORF">UU02_C0009G0033</name>
</gene>
<evidence type="ECO:0000259" key="8">
    <source>
        <dbReference type="Pfam" id="PF17768"/>
    </source>
</evidence>
<feature type="domain" description="DDH" evidence="6">
    <location>
        <begin position="87"/>
        <end position="225"/>
    </location>
</feature>
<dbReference type="GO" id="GO:0006281">
    <property type="term" value="P:DNA repair"/>
    <property type="evidence" value="ECO:0007669"/>
    <property type="project" value="InterPro"/>
</dbReference>
<dbReference type="GO" id="GO:0003676">
    <property type="term" value="F:nucleic acid binding"/>
    <property type="evidence" value="ECO:0007669"/>
    <property type="project" value="InterPro"/>
</dbReference>
<keyword evidence="3" id="KW-0540">Nuclease</keyword>
<keyword evidence="5 9" id="KW-0269">Exonuclease</keyword>
<dbReference type="InterPro" id="IPR001667">
    <property type="entry name" value="DDH_dom"/>
</dbReference>
<dbReference type="PATRIC" id="fig|1618553.3.peg.183"/>
<evidence type="ECO:0000256" key="1">
    <source>
        <dbReference type="ARBA" id="ARBA00005915"/>
    </source>
</evidence>
<protein>
    <recommendedName>
        <fullName evidence="2">Single-stranded-DNA-specific exonuclease RecJ</fullName>
    </recommendedName>
</protein>
<keyword evidence="4" id="KW-0378">Hydrolase</keyword>
<evidence type="ECO:0000256" key="4">
    <source>
        <dbReference type="ARBA" id="ARBA00022801"/>
    </source>
</evidence>
<dbReference type="PANTHER" id="PTHR30255:SF2">
    <property type="entry name" value="SINGLE-STRANDED-DNA-SPECIFIC EXONUCLEASE RECJ"/>
    <property type="match status" value="1"/>
</dbReference>
<evidence type="ECO:0000259" key="6">
    <source>
        <dbReference type="Pfam" id="PF01368"/>
    </source>
</evidence>
<comment type="caution">
    <text evidence="9">The sequence shown here is derived from an EMBL/GenBank/DDBJ whole genome shotgun (WGS) entry which is preliminary data.</text>
</comment>
<dbReference type="Proteomes" id="UP000034293">
    <property type="component" value="Unassembled WGS sequence"/>
</dbReference>
<feature type="domain" description="RecJ OB" evidence="8">
    <location>
        <begin position="443"/>
        <end position="549"/>
    </location>
</feature>
<sequence length="554" mass="61583">MVSSADEVSYTSGMKWEILRKEKAENSRQIIKTLLKNRGIKTEREEKEFFHPTDPRKIKLKAFEISDESVKKAIARIKRAKKNKEFVVVYGDYDADGITATAIMWEALHSFGLDVLPHIPDRFEEGYGINAESVNNLKLKIKNLKLIITVDNGIVAYEGIRKAKELGIDVIIVDHHQKGEEKNHAFSIIHSTLVCGSALAWFFAKELSMVQDLPTTGLELAAIGTIADQMPLIGPNRSVVKHGLEELNRTKRPGLMALFKEARIENVGVYEVGYIIAPRINAMGRLKQGIESLRLLCTKNKLKAFEIAKNIGGTNSERQKMVEEVLILARKSVTSQKIIVIAGEKYHEGVIGLAAGRLVEEFYRPAIVFSTKGKVSKASARSISGFNIIEAIRAVSLHLEGGGHPMAAGFSIETGKIGKFAKEINKFADKLLTDELLQKKLRIDMELNFGEINPGLIEQLKQFEPTGLGNPGATFVTRGVEIISVKSVGREARHLKLKLKQGEHIFDSIYFGGGEIYPELAPGSKLDLVYSPEKNVWMGNESIQLKIRDIEIVS</sequence>
<dbReference type="Pfam" id="PF01368">
    <property type="entry name" value="DHH"/>
    <property type="match status" value="1"/>
</dbReference>
<dbReference type="InterPro" id="IPR041122">
    <property type="entry name" value="RecJ_OB"/>
</dbReference>
<feature type="domain" description="DHHA1" evidence="7">
    <location>
        <begin position="336"/>
        <end position="428"/>
    </location>
</feature>